<sequence length="258" mass="28451">MPLPPSPLPSPKDFLDSLLGTFKAQADTALDLASKPTLLTLHAIFPSLLLPALDLLDRRLVTRFVLEEGPGAHNAEDSGEETTLEGHEGREVAVGQRQRVVYYVKSNASSHSDRRPRYAKTADIGSTHYEVRPLAWSCTCAAFAFSAYNVPSTFSPSYASYEHLSDYDRGRSYGHGVRNEENEEMLDMPEGYAEADRPRYKQGKRSWGGLMLGIGEVPLCKHLLACALAERWRVAAEMIEERMAGSEMMAGWGAGWGG</sequence>
<protein>
    <recommendedName>
        <fullName evidence="4">SWIM-type domain-containing protein</fullName>
    </recommendedName>
</protein>
<organism evidence="2 3">
    <name type="scientific">Stereocaulon virgatum</name>
    <dbReference type="NCBI Taxonomy" id="373712"/>
    <lineage>
        <taxon>Eukaryota</taxon>
        <taxon>Fungi</taxon>
        <taxon>Dikarya</taxon>
        <taxon>Ascomycota</taxon>
        <taxon>Pezizomycotina</taxon>
        <taxon>Lecanoromycetes</taxon>
        <taxon>OSLEUM clade</taxon>
        <taxon>Lecanoromycetidae</taxon>
        <taxon>Lecanorales</taxon>
        <taxon>Lecanorineae</taxon>
        <taxon>Stereocaulaceae</taxon>
        <taxon>Stereocaulon</taxon>
    </lineage>
</organism>
<evidence type="ECO:0000313" key="2">
    <source>
        <dbReference type="EMBL" id="KAL2041623.1"/>
    </source>
</evidence>
<accession>A0ABR4A7H0</accession>
<reference evidence="2 3" key="1">
    <citation type="submission" date="2024-09" db="EMBL/GenBank/DDBJ databases">
        <title>Rethinking Asexuality: The Enigmatic Case of Functional Sexual Genes in Lepraria (Stereocaulaceae).</title>
        <authorList>
            <person name="Doellman M."/>
            <person name="Sun Y."/>
            <person name="Barcenas-Pena A."/>
            <person name="Lumbsch H.T."/>
            <person name="Grewe F."/>
        </authorList>
    </citation>
    <scope>NUCLEOTIDE SEQUENCE [LARGE SCALE GENOMIC DNA]</scope>
    <source>
        <strain evidence="2 3">Mercado 3170</strain>
    </source>
</reference>
<proteinExistence type="predicted"/>
<evidence type="ECO:0008006" key="4">
    <source>
        <dbReference type="Google" id="ProtNLM"/>
    </source>
</evidence>
<dbReference type="EMBL" id="JBEFKJ010000016">
    <property type="protein sequence ID" value="KAL2041623.1"/>
    <property type="molecule type" value="Genomic_DNA"/>
</dbReference>
<evidence type="ECO:0000256" key="1">
    <source>
        <dbReference type="SAM" id="MobiDB-lite"/>
    </source>
</evidence>
<keyword evidence="3" id="KW-1185">Reference proteome</keyword>
<feature type="region of interest" description="Disordered" evidence="1">
    <location>
        <begin position="70"/>
        <end position="89"/>
    </location>
</feature>
<gene>
    <name evidence="2" type="ORF">N7G274_005407</name>
</gene>
<comment type="caution">
    <text evidence="2">The sequence shown here is derived from an EMBL/GenBank/DDBJ whole genome shotgun (WGS) entry which is preliminary data.</text>
</comment>
<name>A0ABR4A7H0_9LECA</name>
<dbReference type="Proteomes" id="UP001590950">
    <property type="component" value="Unassembled WGS sequence"/>
</dbReference>
<evidence type="ECO:0000313" key="3">
    <source>
        <dbReference type="Proteomes" id="UP001590950"/>
    </source>
</evidence>